<evidence type="ECO:0000256" key="4">
    <source>
        <dbReference type="ARBA" id="ARBA00023125"/>
    </source>
</evidence>
<evidence type="ECO:0000256" key="5">
    <source>
        <dbReference type="ARBA" id="ARBA00023163"/>
    </source>
</evidence>
<keyword evidence="9" id="KW-1185">Reference proteome</keyword>
<dbReference type="InterPro" id="IPR002197">
    <property type="entry name" value="HTH_Fis"/>
</dbReference>
<dbReference type="GO" id="GO:0006355">
    <property type="term" value="P:regulation of DNA-templated transcription"/>
    <property type="evidence" value="ECO:0007669"/>
    <property type="project" value="InterPro"/>
</dbReference>
<dbReference type="SUPFAM" id="SSF52540">
    <property type="entry name" value="P-loop containing nucleoside triphosphate hydrolases"/>
    <property type="match status" value="1"/>
</dbReference>
<evidence type="ECO:0000259" key="7">
    <source>
        <dbReference type="PROSITE" id="PS50045"/>
    </source>
</evidence>
<keyword evidence="3" id="KW-0805">Transcription regulation</keyword>
<dbReference type="GO" id="GO:0005524">
    <property type="term" value="F:ATP binding"/>
    <property type="evidence" value="ECO:0007669"/>
    <property type="project" value="UniProtKB-KW"/>
</dbReference>
<keyword evidence="4" id="KW-0238">DNA-binding</keyword>
<dbReference type="InterPro" id="IPR058031">
    <property type="entry name" value="AAA_lid_NorR"/>
</dbReference>
<evidence type="ECO:0000256" key="6">
    <source>
        <dbReference type="SAM" id="MobiDB-lite"/>
    </source>
</evidence>
<sequence>MTSVTAAADRGGLSHFDTPPERSGAHPVRWHDESDRPADGSSRQVVEAFARYQRKAALSMTTASQGTPPAMDRSAREAYLSSGTIGADVREVVRQSWARSARAGVDPSSLQPVYGDDEADPKVLAAVDVVLARQLDRLGREPISIIFASPSGMILRQTCPDGSLSGFLRRVSLEPGTDFGEGRVGTNGIGTALQAEKPTLIMGAEHFADELTIFACAGAPVHHPVSRSIVGIIDLTCTAANGNTLLLSYAQTVAEQIELELLQTVGGKQLALLRDYLAACRHATGPIVALNSDLVMMNHHAQQSLSDSDRAVLLARTSDARGNAKPTVFVADLPSGTLARMDYRPTFSGAELAGGVFRVGLTATRKEGGERRVEPPRLPGLAGHSRSWMRTTSALRQALRADRWAVLEGEEGVGKFALIRAMHYAEMPDRHFRMIDAQTAAEDPEGWLTAVEEEFEGPPGTLVLRHLDLLPGRMIGPLSEILLQQAAHSRNAEGHWVVATIDQAADHPAVLAQLVPIFDVTIALEPLRHRGEDIGVLAPLMLAQIAQSEEITLSARAVNQLQRHPWPGNVTQLQKVLRAVLSYKRRGVVDVADLPAECLAVGRRTLTSIESIERDAIVRSLQSQGGNKSLAAIDLGMSRATIYRKIREYSITITG</sequence>
<comment type="caution">
    <text evidence="8">The sequence shown here is derived from an EMBL/GenBank/DDBJ whole genome shotgun (WGS) entry which is preliminary data.</text>
</comment>
<dbReference type="Pfam" id="PF25601">
    <property type="entry name" value="AAA_lid_14"/>
    <property type="match status" value="1"/>
</dbReference>
<dbReference type="Gene3D" id="1.10.8.60">
    <property type="match status" value="1"/>
</dbReference>
<dbReference type="InterPro" id="IPR009057">
    <property type="entry name" value="Homeodomain-like_sf"/>
</dbReference>
<dbReference type="Proteomes" id="UP000663792">
    <property type="component" value="Unassembled WGS sequence"/>
</dbReference>
<reference evidence="8" key="1">
    <citation type="submission" date="2021-01" db="EMBL/GenBank/DDBJ databases">
        <title>YIM 132084 draft genome.</title>
        <authorList>
            <person name="An D."/>
        </authorList>
    </citation>
    <scope>NUCLEOTIDE SEQUENCE</scope>
    <source>
        <strain evidence="8">YIM 132084</strain>
    </source>
</reference>
<organism evidence="8 9">
    <name type="scientific">Nakamurella leprariae</name>
    <dbReference type="NCBI Taxonomy" id="2803911"/>
    <lineage>
        <taxon>Bacteria</taxon>
        <taxon>Bacillati</taxon>
        <taxon>Actinomycetota</taxon>
        <taxon>Actinomycetes</taxon>
        <taxon>Nakamurellales</taxon>
        <taxon>Nakamurellaceae</taxon>
        <taxon>Nakamurella</taxon>
    </lineage>
</organism>
<proteinExistence type="predicted"/>
<dbReference type="GO" id="GO:0043565">
    <property type="term" value="F:sequence-specific DNA binding"/>
    <property type="evidence" value="ECO:0007669"/>
    <property type="project" value="InterPro"/>
</dbReference>
<dbReference type="Pfam" id="PF01590">
    <property type="entry name" value="GAF"/>
    <property type="match status" value="1"/>
</dbReference>
<name>A0A939C0E1_9ACTN</name>
<dbReference type="Gene3D" id="3.40.50.300">
    <property type="entry name" value="P-loop containing nucleotide triphosphate hydrolases"/>
    <property type="match status" value="1"/>
</dbReference>
<dbReference type="AlphaFoldDB" id="A0A939C0E1"/>
<dbReference type="SUPFAM" id="SSF46689">
    <property type="entry name" value="Homeodomain-like"/>
    <property type="match status" value="1"/>
</dbReference>
<dbReference type="InterPro" id="IPR029016">
    <property type="entry name" value="GAF-like_dom_sf"/>
</dbReference>
<feature type="compositionally biased region" description="Basic and acidic residues" evidence="6">
    <location>
        <begin position="18"/>
        <end position="38"/>
    </location>
</feature>
<dbReference type="PRINTS" id="PR01590">
    <property type="entry name" value="HTHFIS"/>
</dbReference>
<keyword evidence="1" id="KW-0547">Nucleotide-binding</keyword>
<keyword evidence="5" id="KW-0804">Transcription</keyword>
<dbReference type="PROSITE" id="PS50045">
    <property type="entry name" value="SIGMA54_INTERACT_4"/>
    <property type="match status" value="1"/>
</dbReference>
<evidence type="ECO:0000256" key="2">
    <source>
        <dbReference type="ARBA" id="ARBA00022840"/>
    </source>
</evidence>
<keyword evidence="2" id="KW-0067">ATP-binding</keyword>
<gene>
    <name evidence="8" type="ORF">JL106_01430</name>
</gene>
<dbReference type="RefSeq" id="WP_205258898.1">
    <property type="nucleotide sequence ID" value="NZ_JAERWK010000003.1"/>
</dbReference>
<accession>A0A939C0E1</accession>
<dbReference type="InterPro" id="IPR003018">
    <property type="entry name" value="GAF"/>
</dbReference>
<feature type="region of interest" description="Disordered" evidence="6">
    <location>
        <begin position="1"/>
        <end position="46"/>
    </location>
</feature>
<evidence type="ECO:0000313" key="9">
    <source>
        <dbReference type="Proteomes" id="UP000663792"/>
    </source>
</evidence>
<dbReference type="InterPro" id="IPR002078">
    <property type="entry name" value="Sigma_54_int"/>
</dbReference>
<dbReference type="PANTHER" id="PTHR32071">
    <property type="entry name" value="TRANSCRIPTIONAL REGULATORY PROTEIN"/>
    <property type="match status" value="1"/>
</dbReference>
<evidence type="ECO:0000313" key="8">
    <source>
        <dbReference type="EMBL" id="MBM9465939.1"/>
    </source>
</evidence>
<dbReference type="Pfam" id="PF02954">
    <property type="entry name" value="HTH_8"/>
    <property type="match status" value="1"/>
</dbReference>
<evidence type="ECO:0000256" key="1">
    <source>
        <dbReference type="ARBA" id="ARBA00022741"/>
    </source>
</evidence>
<evidence type="ECO:0000256" key="3">
    <source>
        <dbReference type="ARBA" id="ARBA00023015"/>
    </source>
</evidence>
<dbReference type="Gene3D" id="3.30.450.40">
    <property type="match status" value="1"/>
</dbReference>
<dbReference type="Gene3D" id="1.10.10.60">
    <property type="entry name" value="Homeodomain-like"/>
    <property type="match status" value="1"/>
</dbReference>
<protein>
    <recommendedName>
        <fullName evidence="7">Sigma-54 factor interaction domain-containing protein</fullName>
    </recommendedName>
</protein>
<dbReference type="EMBL" id="JAERWK010000003">
    <property type="protein sequence ID" value="MBM9465939.1"/>
    <property type="molecule type" value="Genomic_DNA"/>
</dbReference>
<dbReference type="InterPro" id="IPR027417">
    <property type="entry name" value="P-loop_NTPase"/>
</dbReference>
<dbReference type="PANTHER" id="PTHR32071:SF122">
    <property type="entry name" value="SIGMA FACTOR"/>
    <property type="match status" value="1"/>
</dbReference>
<feature type="domain" description="Sigma-54 factor interaction" evidence="7">
    <location>
        <begin position="381"/>
        <end position="582"/>
    </location>
</feature>